<gene>
    <name evidence="1" type="ORF">KD146_16045</name>
</gene>
<dbReference type="EMBL" id="JAGXTP010000003">
    <property type="protein sequence ID" value="MBS3850212.1"/>
    <property type="molecule type" value="Genomic_DNA"/>
</dbReference>
<comment type="caution">
    <text evidence="1">The sequence shown here is derived from an EMBL/GenBank/DDBJ whole genome shotgun (WGS) entry which is preliminary data.</text>
</comment>
<sequence length="66" mass="7151">MSFIEFIEVDSENAVYINSEQVVCVRLGNVLGTADIVTTANANGLHVITVEEELSLVVSRLEGIDN</sequence>
<dbReference type="AlphaFoldDB" id="A0A942EDF1"/>
<proteinExistence type="predicted"/>
<evidence type="ECO:0000313" key="2">
    <source>
        <dbReference type="Proteomes" id="UP000678281"/>
    </source>
</evidence>
<organism evidence="1 2">
    <name type="scientific">Devosia litorisediminis</name>
    <dbReference type="NCBI Taxonomy" id="2829817"/>
    <lineage>
        <taxon>Bacteria</taxon>
        <taxon>Pseudomonadati</taxon>
        <taxon>Pseudomonadota</taxon>
        <taxon>Alphaproteobacteria</taxon>
        <taxon>Hyphomicrobiales</taxon>
        <taxon>Devosiaceae</taxon>
        <taxon>Devosia</taxon>
    </lineage>
</organism>
<dbReference type="Proteomes" id="UP000678281">
    <property type="component" value="Unassembled WGS sequence"/>
</dbReference>
<keyword evidence="2" id="KW-1185">Reference proteome</keyword>
<accession>A0A942EDF1</accession>
<protein>
    <submittedName>
        <fullName evidence="1">Uncharacterized protein</fullName>
    </submittedName>
</protein>
<evidence type="ECO:0000313" key="1">
    <source>
        <dbReference type="EMBL" id="MBS3850212.1"/>
    </source>
</evidence>
<reference evidence="1" key="1">
    <citation type="submission" date="2021-04" db="EMBL/GenBank/DDBJ databases">
        <title>Devosia litorisediminis sp. nov., isolated from a sand dune.</title>
        <authorList>
            <person name="Park S."/>
            <person name="Yoon J.-H."/>
        </authorList>
    </citation>
    <scope>NUCLEOTIDE SEQUENCE</scope>
    <source>
        <strain evidence="1">BSSL-BM10</strain>
    </source>
</reference>
<name>A0A942EDF1_9HYPH</name>
<dbReference type="RefSeq" id="WP_212659843.1">
    <property type="nucleotide sequence ID" value="NZ_JAGXTP010000003.1"/>
</dbReference>